<proteinExistence type="inferred from homology"/>
<dbReference type="Proteomes" id="UP000179047">
    <property type="component" value="Unassembled WGS sequence"/>
</dbReference>
<feature type="domain" description="Glycosyltransferase 2-like" evidence="4">
    <location>
        <begin position="5"/>
        <end position="121"/>
    </location>
</feature>
<dbReference type="CDD" id="cd04186">
    <property type="entry name" value="GT_2_like_c"/>
    <property type="match status" value="1"/>
</dbReference>
<dbReference type="InterPro" id="IPR001173">
    <property type="entry name" value="Glyco_trans_2-like"/>
</dbReference>
<keyword evidence="2" id="KW-0328">Glycosyltransferase</keyword>
<evidence type="ECO:0000256" key="2">
    <source>
        <dbReference type="ARBA" id="ARBA00022676"/>
    </source>
</evidence>
<evidence type="ECO:0000256" key="3">
    <source>
        <dbReference type="ARBA" id="ARBA00022679"/>
    </source>
</evidence>
<keyword evidence="3" id="KW-0808">Transferase</keyword>
<comment type="caution">
    <text evidence="5">The sequence shown here is derived from an EMBL/GenBank/DDBJ whole genome shotgun (WGS) entry which is preliminary data.</text>
</comment>
<dbReference type="STRING" id="1802701.A3A33_00420"/>
<evidence type="ECO:0000313" key="5">
    <source>
        <dbReference type="EMBL" id="OGN27788.1"/>
    </source>
</evidence>
<evidence type="ECO:0000256" key="1">
    <source>
        <dbReference type="ARBA" id="ARBA00006739"/>
    </source>
</evidence>
<dbReference type="SUPFAM" id="SSF53448">
    <property type="entry name" value="Nucleotide-diphospho-sugar transferases"/>
    <property type="match status" value="1"/>
</dbReference>
<dbReference type="AlphaFoldDB" id="A0A1F8GT13"/>
<comment type="similarity">
    <text evidence="1">Belongs to the glycosyltransferase 2 family.</text>
</comment>
<dbReference type="GO" id="GO:0016757">
    <property type="term" value="F:glycosyltransferase activity"/>
    <property type="evidence" value="ECO:0007669"/>
    <property type="project" value="UniProtKB-KW"/>
</dbReference>
<reference evidence="5 6" key="1">
    <citation type="journal article" date="2016" name="Nat. Commun.">
        <title>Thousands of microbial genomes shed light on interconnected biogeochemical processes in an aquifer system.</title>
        <authorList>
            <person name="Anantharaman K."/>
            <person name="Brown C.T."/>
            <person name="Hug L.A."/>
            <person name="Sharon I."/>
            <person name="Castelle C.J."/>
            <person name="Probst A.J."/>
            <person name="Thomas B.C."/>
            <person name="Singh A."/>
            <person name="Wilkins M.J."/>
            <person name="Karaoz U."/>
            <person name="Brodie E.L."/>
            <person name="Williams K.H."/>
            <person name="Hubbard S.S."/>
            <person name="Banfield J.F."/>
        </authorList>
    </citation>
    <scope>NUCLEOTIDE SEQUENCE [LARGE SCALE GENOMIC DNA]</scope>
</reference>
<name>A0A1F8GT13_9BACT</name>
<organism evidence="5 6">
    <name type="scientific">Candidatus Yanofskybacteria bacterium RIFCSPLOWO2_01_FULL_49_25</name>
    <dbReference type="NCBI Taxonomy" id="1802701"/>
    <lineage>
        <taxon>Bacteria</taxon>
        <taxon>Candidatus Yanofskyibacteriota</taxon>
    </lineage>
</organism>
<evidence type="ECO:0000259" key="4">
    <source>
        <dbReference type="Pfam" id="PF00535"/>
    </source>
</evidence>
<dbReference type="PANTHER" id="PTHR43179:SF12">
    <property type="entry name" value="GALACTOFURANOSYLTRANSFERASE GLFT2"/>
    <property type="match status" value="1"/>
</dbReference>
<protein>
    <recommendedName>
        <fullName evidence="4">Glycosyltransferase 2-like domain-containing protein</fullName>
    </recommendedName>
</protein>
<dbReference type="Pfam" id="PF00535">
    <property type="entry name" value="Glycos_transf_2"/>
    <property type="match status" value="1"/>
</dbReference>
<dbReference type="InterPro" id="IPR029044">
    <property type="entry name" value="Nucleotide-diphossugar_trans"/>
</dbReference>
<dbReference type="Gene3D" id="3.90.550.10">
    <property type="entry name" value="Spore Coat Polysaccharide Biosynthesis Protein SpsA, Chain A"/>
    <property type="match status" value="1"/>
</dbReference>
<accession>A0A1F8GT13</accession>
<sequence>MPKVSIVVLQYNQSDRTLACLESLKKLTYPSYDVIVVDNASDVQHLKAVEYWIETNKARSFQLEAVSSNLGYSGGNNLGIRNALDAGAEYILILNNDTIVEPDFIECLIQTADSGADIVGIHFGHLRWLAAELPLSAKTLNVADISRDHYLSGVALLVKRGIFEKVGFLDERYFLYFEDVEFSLRAQRAGYRLGLVDAKINHATSSSTASLGSPSLLYYHYRNALLFNKTHGPWWVRVLLPVWTIWIVLKQKIKIAIGDHVDESRAILQGARNYRKGKFGQK</sequence>
<gene>
    <name evidence="5" type="ORF">A3A33_00420</name>
</gene>
<dbReference type="EMBL" id="MGKP01000027">
    <property type="protein sequence ID" value="OGN27788.1"/>
    <property type="molecule type" value="Genomic_DNA"/>
</dbReference>
<evidence type="ECO:0000313" key="6">
    <source>
        <dbReference type="Proteomes" id="UP000179047"/>
    </source>
</evidence>
<dbReference type="PANTHER" id="PTHR43179">
    <property type="entry name" value="RHAMNOSYLTRANSFERASE WBBL"/>
    <property type="match status" value="1"/>
</dbReference>